<keyword evidence="12" id="KW-1185">Reference proteome</keyword>
<evidence type="ECO:0000259" key="9">
    <source>
        <dbReference type="PROSITE" id="PS50968"/>
    </source>
</evidence>
<dbReference type="FunFam" id="3.30.559.10:FF:000007">
    <property type="entry name" value="Dihydrolipoamide acetyltransferase component of pyruvate dehydrogenase complex"/>
    <property type="match status" value="1"/>
</dbReference>
<feature type="compositionally biased region" description="Low complexity" evidence="8">
    <location>
        <begin position="186"/>
        <end position="204"/>
    </location>
</feature>
<feature type="domain" description="Lipoyl-binding" evidence="9">
    <location>
        <begin position="64"/>
        <end position="139"/>
    </location>
</feature>
<dbReference type="Pfam" id="PF02817">
    <property type="entry name" value="E3_binding"/>
    <property type="match status" value="1"/>
</dbReference>
<dbReference type="FunFam" id="2.40.50.100:FF:000041">
    <property type="entry name" value="Dihydrolipoamide acetyltransferase component of pyruvate dehydrogenase complex"/>
    <property type="match status" value="1"/>
</dbReference>
<dbReference type="GO" id="GO:0045333">
    <property type="term" value="P:cellular respiration"/>
    <property type="evidence" value="ECO:0007669"/>
    <property type="project" value="UniProtKB-ARBA"/>
</dbReference>
<dbReference type="GeneID" id="30015667"/>
<dbReference type="InterPro" id="IPR004167">
    <property type="entry name" value="PSBD"/>
</dbReference>
<dbReference type="Pfam" id="PF00364">
    <property type="entry name" value="Biotin_lipoyl"/>
    <property type="match status" value="1"/>
</dbReference>
<evidence type="ECO:0000313" key="11">
    <source>
        <dbReference type="EMBL" id="OAP54398.1"/>
    </source>
</evidence>
<evidence type="ECO:0000259" key="10">
    <source>
        <dbReference type="PROSITE" id="PS51826"/>
    </source>
</evidence>
<evidence type="ECO:0000256" key="6">
    <source>
        <dbReference type="ARBA" id="ARBA00023315"/>
    </source>
</evidence>
<keyword evidence="5" id="KW-0809">Transit peptide</keyword>
<dbReference type="InterPro" id="IPR036625">
    <property type="entry name" value="E3-bd_dom_sf"/>
</dbReference>
<dbReference type="OrthoDB" id="15567at2759"/>
<feature type="domain" description="Peripheral subunit-binding (PSBD)" evidence="10">
    <location>
        <begin position="223"/>
        <end position="260"/>
    </location>
</feature>
<feature type="compositionally biased region" description="Pro residues" evidence="8">
    <location>
        <begin position="176"/>
        <end position="185"/>
    </location>
</feature>
<gene>
    <name evidence="11" type="ORF">AYL99_11499</name>
</gene>
<proteinExistence type="inferred from homology"/>
<evidence type="ECO:0000256" key="2">
    <source>
        <dbReference type="ARBA" id="ARBA00007317"/>
    </source>
</evidence>
<keyword evidence="6 7" id="KW-0012">Acyltransferase</keyword>
<evidence type="ECO:0000313" key="12">
    <source>
        <dbReference type="Proteomes" id="UP000078343"/>
    </source>
</evidence>
<dbReference type="GO" id="GO:0005739">
    <property type="term" value="C:mitochondrion"/>
    <property type="evidence" value="ECO:0007669"/>
    <property type="project" value="TreeGrafter"/>
</dbReference>
<dbReference type="AlphaFoldDB" id="A0A178Z3T3"/>
<dbReference type="EMBL" id="LVYI01000014">
    <property type="protein sequence ID" value="OAP54398.1"/>
    <property type="molecule type" value="Genomic_DNA"/>
</dbReference>
<feature type="region of interest" description="Disordered" evidence="8">
    <location>
        <begin position="142"/>
        <end position="221"/>
    </location>
</feature>
<evidence type="ECO:0000256" key="4">
    <source>
        <dbReference type="ARBA" id="ARBA00022823"/>
    </source>
</evidence>
<reference evidence="11 12" key="1">
    <citation type="submission" date="2016-04" db="EMBL/GenBank/DDBJ databases">
        <title>Draft genome of Fonsecaea erecta CBS 125763.</title>
        <authorList>
            <person name="Weiss V.A."/>
            <person name="Vicente V.A."/>
            <person name="Raittz R.T."/>
            <person name="Moreno L.F."/>
            <person name="De Souza E.M."/>
            <person name="Pedrosa F.O."/>
            <person name="Steffens M.B."/>
            <person name="Faoro H."/>
            <person name="Tadra-Sfeir M.Z."/>
            <person name="Najafzadeh M.J."/>
            <person name="Felipe M.S."/>
            <person name="Teixeira M."/>
            <person name="Sun J."/>
            <person name="Xi L."/>
            <person name="Gomes R."/>
            <person name="De Azevedo C.M."/>
            <person name="Salgado C.G."/>
            <person name="Da Silva M.B."/>
            <person name="Nascimento M.F."/>
            <person name="Queiroz-Telles F."/>
            <person name="Attili D.S."/>
            <person name="Gorbushina A."/>
        </authorList>
    </citation>
    <scope>NUCLEOTIDE SEQUENCE [LARGE SCALE GENOMIC DNA]</scope>
    <source>
        <strain evidence="11 12">CBS 125763</strain>
    </source>
</reference>
<dbReference type="GO" id="GO:0016407">
    <property type="term" value="F:acetyltransferase activity"/>
    <property type="evidence" value="ECO:0007669"/>
    <property type="project" value="TreeGrafter"/>
</dbReference>
<name>A0A178Z3T3_9EURO</name>
<dbReference type="RefSeq" id="XP_018687765.1">
    <property type="nucleotide sequence ID" value="XM_018843005.1"/>
</dbReference>
<dbReference type="InterPro" id="IPR000089">
    <property type="entry name" value="Biotin_lipoyl"/>
</dbReference>
<dbReference type="InterPro" id="IPR001078">
    <property type="entry name" value="2-oxoacid_DH_actylTfrase"/>
</dbReference>
<dbReference type="PROSITE" id="PS00189">
    <property type="entry name" value="LIPOYL"/>
    <property type="match status" value="1"/>
</dbReference>
<keyword evidence="4 7" id="KW-0450">Lipoyl</keyword>
<sequence length="529" mass="56248">MKYVPSPQALRWLQSLARPQTTTLSSLATRPQITATSTTYTPFLRATTASSSRHFHASSRLDRIETHTLSDIGEGVKEVQIIQWFVEEGAPIEEWSPLCEVQSDKASVEITSKYSGVIKKIHFPQDAVVQVGDAMLDIEVEGDEEEGPHDTEAPSQDDPGKVANQEQAAEDHRDAVPPPPPPPPSTSSNQQGTSTTTTTAAAAPAPAPAPGATPKTPGKYASLATPAVRGLLKEHGIAIEDITGTGKDGRVLKEDVYRYLEQGGPAAQAAPAGGAAALSTIKPGIDAKQTETAQRLTPIQSAMFKSMTGSLSIPHFLYSDTIDITNLASMRARLNATRNPETTPKFSYLPFIVKAVSLAMNQYPLLNARLDLTTDPNKKPQLMMRSVHNIGIAMDTPNGLVVPVIKAVNARSITSVAHEIQRLARLGQAGKLGNDDLTGGTITVSNIGNIGGEVVAPVIVEGQLAIMGVGKVKTVPVFAADGVTVRPAQTVNLSWSADHRVVDGATMARMAQVVQKYLEEPGTMVVEMS</sequence>
<dbReference type="InterPro" id="IPR011053">
    <property type="entry name" value="Single_hybrid_motif"/>
</dbReference>
<evidence type="ECO:0000256" key="5">
    <source>
        <dbReference type="ARBA" id="ARBA00022946"/>
    </source>
</evidence>
<evidence type="ECO:0000256" key="7">
    <source>
        <dbReference type="RuleBase" id="RU003423"/>
    </source>
</evidence>
<comment type="similarity">
    <text evidence="2 7">Belongs to the 2-oxoacid dehydrogenase family.</text>
</comment>
<dbReference type="GO" id="GO:0031405">
    <property type="term" value="F:lipoic acid binding"/>
    <property type="evidence" value="ECO:0007669"/>
    <property type="project" value="TreeGrafter"/>
</dbReference>
<dbReference type="InterPro" id="IPR050743">
    <property type="entry name" value="2-oxoacid_DH_E2_comp"/>
</dbReference>
<dbReference type="Pfam" id="PF00198">
    <property type="entry name" value="2-oxoacid_dh"/>
    <property type="match status" value="1"/>
</dbReference>
<evidence type="ECO:0000256" key="3">
    <source>
        <dbReference type="ARBA" id="ARBA00022679"/>
    </source>
</evidence>
<dbReference type="STRING" id="1367422.A0A178Z3T3"/>
<evidence type="ECO:0000256" key="8">
    <source>
        <dbReference type="SAM" id="MobiDB-lite"/>
    </source>
</evidence>
<dbReference type="Gene3D" id="2.40.50.100">
    <property type="match status" value="1"/>
</dbReference>
<dbReference type="InterPro" id="IPR023213">
    <property type="entry name" value="CAT-like_dom_sf"/>
</dbReference>
<dbReference type="SUPFAM" id="SSF52777">
    <property type="entry name" value="CoA-dependent acyltransferases"/>
    <property type="match status" value="1"/>
</dbReference>
<dbReference type="PROSITE" id="PS50968">
    <property type="entry name" value="BIOTINYL_LIPOYL"/>
    <property type="match status" value="1"/>
</dbReference>
<organism evidence="11 12">
    <name type="scientific">Fonsecaea erecta</name>
    <dbReference type="NCBI Taxonomy" id="1367422"/>
    <lineage>
        <taxon>Eukaryota</taxon>
        <taxon>Fungi</taxon>
        <taxon>Dikarya</taxon>
        <taxon>Ascomycota</taxon>
        <taxon>Pezizomycotina</taxon>
        <taxon>Eurotiomycetes</taxon>
        <taxon>Chaetothyriomycetidae</taxon>
        <taxon>Chaetothyriales</taxon>
        <taxon>Herpotrichiellaceae</taxon>
        <taxon>Fonsecaea</taxon>
    </lineage>
</organism>
<dbReference type="Proteomes" id="UP000078343">
    <property type="component" value="Unassembled WGS sequence"/>
</dbReference>
<dbReference type="SUPFAM" id="SSF51230">
    <property type="entry name" value="Single hybrid motif"/>
    <property type="match status" value="1"/>
</dbReference>
<dbReference type="InterPro" id="IPR003016">
    <property type="entry name" value="2-oxoA_DH_lipoyl-BS"/>
</dbReference>
<protein>
    <recommendedName>
        <fullName evidence="7">Dihydrolipoamide acetyltransferase component of pyruvate dehydrogenase complex</fullName>
        <ecNumber evidence="7">2.3.1.-</ecNumber>
    </recommendedName>
</protein>
<dbReference type="CDD" id="cd06849">
    <property type="entry name" value="lipoyl_domain"/>
    <property type="match status" value="1"/>
</dbReference>
<dbReference type="EC" id="2.3.1.-" evidence="7"/>
<evidence type="ECO:0000256" key="1">
    <source>
        <dbReference type="ARBA" id="ARBA00001938"/>
    </source>
</evidence>
<accession>A0A178Z3T3</accession>
<dbReference type="PANTHER" id="PTHR43178:SF5">
    <property type="entry name" value="LIPOAMIDE ACYLTRANSFERASE COMPONENT OF BRANCHED-CHAIN ALPHA-KETO ACID DEHYDROGENASE COMPLEX, MITOCHONDRIAL"/>
    <property type="match status" value="1"/>
</dbReference>
<comment type="caution">
    <text evidence="11">The sequence shown here is derived from an EMBL/GenBank/DDBJ whole genome shotgun (WGS) entry which is preliminary data.</text>
</comment>
<keyword evidence="3 7" id="KW-0808">Transferase</keyword>
<dbReference type="Gene3D" id="3.30.559.10">
    <property type="entry name" value="Chloramphenicol acetyltransferase-like domain"/>
    <property type="match status" value="1"/>
</dbReference>
<dbReference type="SUPFAM" id="SSF47005">
    <property type="entry name" value="Peripheral subunit-binding domain of 2-oxo acid dehydrogenase complex"/>
    <property type="match status" value="1"/>
</dbReference>
<dbReference type="PANTHER" id="PTHR43178">
    <property type="entry name" value="DIHYDROLIPOAMIDE ACETYLTRANSFERASE COMPONENT OF PYRUVATE DEHYDROGENASE COMPLEX"/>
    <property type="match status" value="1"/>
</dbReference>
<dbReference type="PROSITE" id="PS51826">
    <property type="entry name" value="PSBD"/>
    <property type="match status" value="1"/>
</dbReference>
<dbReference type="Gene3D" id="4.10.320.10">
    <property type="entry name" value="E3-binding domain"/>
    <property type="match status" value="1"/>
</dbReference>
<comment type="cofactor">
    <cofactor evidence="1 7">
        <name>(R)-lipoate</name>
        <dbReference type="ChEBI" id="CHEBI:83088"/>
    </cofactor>
</comment>